<dbReference type="Gene3D" id="3.80.10.10">
    <property type="entry name" value="Ribonuclease Inhibitor"/>
    <property type="match status" value="1"/>
</dbReference>
<dbReference type="SUPFAM" id="SSF52058">
    <property type="entry name" value="L domain-like"/>
    <property type="match status" value="1"/>
</dbReference>
<protein>
    <submittedName>
        <fullName evidence="1">Uncharacterized protein</fullName>
    </submittedName>
</protein>
<dbReference type="InterPro" id="IPR053139">
    <property type="entry name" value="Surface_bspA-like"/>
</dbReference>
<evidence type="ECO:0000313" key="2">
    <source>
        <dbReference type="Proteomes" id="UP001470230"/>
    </source>
</evidence>
<name>A0ABR2IDG7_9EUKA</name>
<dbReference type="PANTHER" id="PTHR45661:SF3">
    <property type="entry name" value="IG-LIKE DOMAIN-CONTAINING PROTEIN"/>
    <property type="match status" value="1"/>
</dbReference>
<dbReference type="Pfam" id="PF13306">
    <property type="entry name" value="LRR_5"/>
    <property type="match status" value="2"/>
</dbReference>
<evidence type="ECO:0000313" key="1">
    <source>
        <dbReference type="EMBL" id="KAK8860812.1"/>
    </source>
</evidence>
<organism evidence="1 2">
    <name type="scientific">Tritrichomonas musculus</name>
    <dbReference type="NCBI Taxonomy" id="1915356"/>
    <lineage>
        <taxon>Eukaryota</taxon>
        <taxon>Metamonada</taxon>
        <taxon>Parabasalia</taxon>
        <taxon>Tritrichomonadida</taxon>
        <taxon>Tritrichomonadidae</taxon>
        <taxon>Tritrichomonas</taxon>
    </lineage>
</organism>
<sequence>MKQQFNHLLCHSFTFSQCSLKNIIFDDNSKLQSIHQSSFSQSKIENISIPSNVTGIFYCAFSSCKNLKKLNIPENSRLKFIDSYAFGHSSIEDLHIPANLIELREGWCQNTPKLVDIKLSPENKEYKYLDNNRKMIIGKSNKNSKDFDILVFTCRDITLAFIPSYIKRICSYCFENCNNLTKVEFEKNSMLVSFGTGAFKSSQIELILITSHVKHIEKSCFENCRNLMNIEFNIEFEENPELFVIDKYAIKGTKISEKSIPSNVKIDLKEY</sequence>
<dbReference type="EMBL" id="JAPFFF010000018">
    <property type="protein sequence ID" value="KAK8860812.1"/>
    <property type="molecule type" value="Genomic_DNA"/>
</dbReference>
<dbReference type="InterPro" id="IPR032675">
    <property type="entry name" value="LRR_dom_sf"/>
</dbReference>
<dbReference type="InterPro" id="IPR026906">
    <property type="entry name" value="LRR_5"/>
</dbReference>
<dbReference type="PANTHER" id="PTHR45661">
    <property type="entry name" value="SURFACE ANTIGEN"/>
    <property type="match status" value="1"/>
</dbReference>
<gene>
    <name evidence="1" type="ORF">M9Y10_012502</name>
</gene>
<keyword evidence="2" id="KW-1185">Reference proteome</keyword>
<accession>A0ABR2IDG7</accession>
<comment type="caution">
    <text evidence="1">The sequence shown here is derived from an EMBL/GenBank/DDBJ whole genome shotgun (WGS) entry which is preliminary data.</text>
</comment>
<dbReference type="Proteomes" id="UP001470230">
    <property type="component" value="Unassembled WGS sequence"/>
</dbReference>
<reference evidence="1 2" key="1">
    <citation type="submission" date="2024-04" db="EMBL/GenBank/DDBJ databases">
        <title>Tritrichomonas musculus Genome.</title>
        <authorList>
            <person name="Alves-Ferreira E."/>
            <person name="Grigg M."/>
            <person name="Lorenzi H."/>
            <person name="Galac M."/>
        </authorList>
    </citation>
    <scope>NUCLEOTIDE SEQUENCE [LARGE SCALE GENOMIC DNA]</scope>
    <source>
        <strain evidence="1 2">EAF2021</strain>
    </source>
</reference>
<proteinExistence type="predicted"/>